<evidence type="ECO:0008006" key="3">
    <source>
        <dbReference type="Google" id="ProtNLM"/>
    </source>
</evidence>
<dbReference type="Proteomes" id="UP001175261">
    <property type="component" value="Unassembled WGS sequence"/>
</dbReference>
<dbReference type="PANTHER" id="PTHR40267:SF1">
    <property type="entry name" value="BLR3294 PROTEIN"/>
    <property type="match status" value="1"/>
</dbReference>
<accession>A0AA39GRI0</accession>
<dbReference type="InterPro" id="IPR053714">
    <property type="entry name" value="Iso_Racemase_Enz_sf"/>
</dbReference>
<dbReference type="PIRSF" id="PIRSF015736">
    <property type="entry name" value="MI"/>
    <property type="match status" value="1"/>
</dbReference>
<dbReference type="EMBL" id="JAPDFR010000001">
    <property type="protein sequence ID" value="KAK0391829.1"/>
    <property type="molecule type" value="Genomic_DNA"/>
</dbReference>
<organism evidence="1 2">
    <name type="scientific">Sarocladium strictum</name>
    <name type="common">Black bundle disease fungus</name>
    <name type="synonym">Acremonium strictum</name>
    <dbReference type="NCBI Taxonomy" id="5046"/>
    <lineage>
        <taxon>Eukaryota</taxon>
        <taxon>Fungi</taxon>
        <taxon>Dikarya</taxon>
        <taxon>Ascomycota</taxon>
        <taxon>Pezizomycotina</taxon>
        <taxon>Sordariomycetes</taxon>
        <taxon>Hypocreomycetidae</taxon>
        <taxon>Hypocreales</taxon>
        <taxon>Sarocladiaceae</taxon>
        <taxon>Sarocladium</taxon>
    </lineage>
</organism>
<proteinExistence type="predicted"/>
<name>A0AA39GRI0_SARSR</name>
<dbReference type="InterPro" id="IPR026286">
    <property type="entry name" value="MaiA/AMDase"/>
</dbReference>
<keyword evidence="2" id="KW-1185">Reference proteome</keyword>
<dbReference type="PANTHER" id="PTHR40267">
    <property type="entry name" value="BLR3294 PROTEIN"/>
    <property type="match status" value="1"/>
</dbReference>
<reference evidence="1" key="1">
    <citation type="submission" date="2022-10" db="EMBL/GenBank/DDBJ databases">
        <title>Determination and structural analysis of whole genome sequence of Sarocladium strictum F4-1.</title>
        <authorList>
            <person name="Hu L."/>
            <person name="Jiang Y."/>
        </authorList>
    </citation>
    <scope>NUCLEOTIDE SEQUENCE</scope>
    <source>
        <strain evidence="1">F4-1</strain>
    </source>
</reference>
<gene>
    <name evidence="1" type="ORF">NLU13_1328</name>
</gene>
<dbReference type="AlphaFoldDB" id="A0AA39GRI0"/>
<dbReference type="Pfam" id="PF17645">
    <property type="entry name" value="Amdase"/>
    <property type="match status" value="1"/>
</dbReference>
<comment type="caution">
    <text evidence="1">The sequence shown here is derived from an EMBL/GenBank/DDBJ whole genome shotgun (WGS) entry which is preliminary data.</text>
</comment>
<dbReference type="Gene3D" id="3.40.50.12500">
    <property type="match status" value="1"/>
</dbReference>
<sequence>MPIMESTSVPRRRARLGVIVPSSNTTLEPITQQMVLSLAQKGIEASLHFARFRVTKIELSEDSTSQFNLEPMLEAARLLADAKVDIIGWSGTSASWLGFSTDETLCRMIRETTGIPATSSVLAMRDYLVHSVVTEDIGLVTPYVAQVNAAICDNFAREGFPIAETRSQCSGLTTNFDFAAVPEEELDAMVAKVVEHGGRIILIMCTNLAAAQRAVFWEKEYSVVVLDSVATVLYGMLRQLNMDASCLAITWGSFFGSES</sequence>
<evidence type="ECO:0000313" key="2">
    <source>
        <dbReference type="Proteomes" id="UP001175261"/>
    </source>
</evidence>
<evidence type="ECO:0000313" key="1">
    <source>
        <dbReference type="EMBL" id="KAK0391829.1"/>
    </source>
</evidence>
<protein>
    <recommendedName>
        <fullName evidence="3">Asp/Glu racemase</fullName>
    </recommendedName>
</protein>